<sequence>MSENRRLDALSLAALLVSAHYGLGFILGTAEQSLTLGIAGSLYAVCIALGTIAMMGLAKFYWTKVEQIWTLLGSYYGNKVKIFVGLMSWASLIGIAAVQLISGAFILKVLGISTLPTMLGMAILVTIISLLPVEKASWILRGLLVLNFLSLLYGLWVLHAIPDYVRSPLEFTTSLEVVSSTTKLGISLSTILLLLVDMRYQQFIVRTKDVANVYRGCLLAAISLFLLALLPSSVVVAALKAGILPAGIDGKQTLPFILSWIGGGTDKPLGIILMASLLVPALGVGSSTLQMQTKTILDFHILPASKYSRLLITITNALLSLIVALKGGEIVFLIVAFYAAYVGAVLVPFIAYLLSQTGYYTFSKVSVRLSLLASSISSFLMLALTFIYPSAALFSSVELSIMGIGILLGVLSLFLGEAIDKYFPTADIEEKL</sequence>
<comment type="caution">
    <text evidence="2">The sequence shown here is derived from an EMBL/GenBank/DDBJ whole genome shotgun (WGS) entry which is preliminary data.</text>
</comment>
<feature type="transmembrane region" description="Helical" evidence="1">
    <location>
        <begin position="112"/>
        <end position="131"/>
    </location>
</feature>
<evidence type="ECO:0000313" key="2">
    <source>
        <dbReference type="EMBL" id="MBW4434980.1"/>
    </source>
</evidence>
<feature type="transmembrane region" description="Helical" evidence="1">
    <location>
        <begin position="366"/>
        <end position="387"/>
    </location>
</feature>
<feature type="transmembrane region" description="Helical" evidence="1">
    <location>
        <begin position="138"/>
        <end position="157"/>
    </location>
</feature>
<evidence type="ECO:0000313" key="3">
    <source>
        <dbReference type="Proteomes" id="UP000813215"/>
    </source>
</evidence>
<feature type="transmembrane region" description="Helical" evidence="1">
    <location>
        <begin position="177"/>
        <end position="196"/>
    </location>
</feature>
<feature type="transmembrane region" description="Helical" evidence="1">
    <location>
        <begin position="307"/>
        <end position="325"/>
    </location>
</feature>
<proteinExistence type="predicted"/>
<dbReference type="AlphaFoldDB" id="A0A9E3HD28"/>
<feature type="transmembrane region" description="Helical" evidence="1">
    <location>
        <begin position="393"/>
        <end position="415"/>
    </location>
</feature>
<feature type="transmembrane region" description="Helical" evidence="1">
    <location>
        <begin position="217"/>
        <end position="248"/>
    </location>
</feature>
<feature type="transmembrane region" description="Helical" evidence="1">
    <location>
        <begin position="331"/>
        <end position="354"/>
    </location>
</feature>
<evidence type="ECO:0000256" key="1">
    <source>
        <dbReference type="SAM" id="Phobius"/>
    </source>
</evidence>
<dbReference type="Proteomes" id="UP000813215">
    <property type="component" value="Unassembled WGS sequence"/>
</dbReference>
<organism evidence="2 3">
    <name type="scientific">Pelatocladus maniniholoensis HA4357-MV3</name>
    <dbReference type="NCBI Taxonomy" id="1117104"/>
    <lineage>
        <taxon>Bacteria</taxon>
        <taxon>Bacillati</taxon>
        <taxon>Cyanobacteriota</taxon>
        <taxon>Cyanophyceae</taxon>
        <taxon>Nostocales</taxon>
        <taxon>Nostocaceae</taxon>
        <taxon>Pelatocladus</taxon>
    </lineage>
</organism>
<accession>A0A9E3HD28</accession>
<feature type="transmembrane region" description="Helical" evidence="1">
    <location>
        <begin position="40"/>
        <end position="62"/>
    </location>
</feature>
<name>A0A9E3HD28_9NOST</name>
<protein>
    <submittedName>
        <fullName evidence="2">Uncharacterized protein</fullName>
    </submittedName>
</protein>
<reference evidence="2" key="1">
    <citation type="submission" date="2021-05" db="EMBL/GenBank/DDBJ databases">
        <authorList>
            <person name="Pietrasiak N."/>
            <person name="Ward R."/>
            <person name="Stajich J.E."/>
            <person name="Kurbessoian T."/>
        </authorList>
    </citation>
    <scope>NUCLEOTIDE SEQUENCE</scope>
    <source>
        <strain evidence="2">HA4357-MV3</strain>
    </source>
</reference>
<keyword evidence="1" id="KW-0472">Membrane</keyword>
<feature type="transmembrane region" description="Helical" evidence="1">
    <location>
        <begin position="82"/>
        <end position="106"/>
    </location>
</feature>
<reference evidence="2" key="2">
    <citation type="journal article" date="2022" name="Microbiol. Resour. Announc.">
        <title>Metagenome Sequencing to Explore Phylogenomics of Terrestrial Cyanobacteria.</title>
        <authorList>
            <person name="Ward R.D."/>
            <person name="Stajich J.E."/>
            <person name="Johansen J.R."/>
            <person name="Huntemann M."/>
            <person name="Clum A."/>
            <person name="Foster B."/>
            <person name="Foster B."/>
            <person name="Roux S."/>
            <person name="Palaniappan K."/>
            <person name="Varghese N."/>
            <person name="Mukherjee S."/>
            <person name="Reddy T.B.K."/>
            <person name="Daum C."/>
            <person name="Copeland A."/>
            <person name="Chen I.A."/>
            <person name="Ivanova N.N."/>
            <person name="Kyrpides N.C."/>
            <person name="Shapiro N."/>
            <person name="Eloe-Fadrosh E.A."/>
            <person name="Pietrasiak N."/>
        </authorList>
    </citation>
    <scope>NUCLEOTIDE SEQUENCE</scope>
    <source>
        <strain evidence="2">HA4357-MV3</strain>
    </source>
</reference>
<keyword evidence="1" id="KW-0812">Transmembrane</keyword>
<keyword evidence="1" id="KW-1133">Transmembrane helix</keyword>
<dbReference type="EMBL" id="JAHHHW010000148">
    <property type="protein sequence ID" value="MBW4434980.1"/>
    <property type="molecule type" value="Genomic_DNA"/>
</dbReference>
<feature type="transmembrane region" description="Helical" evidence="1">
    <location>
        <begin position="268"/>
        <end position="286"/>
    </location>
</feature>
<gene>
    <name evidence="2" type="ORF">KME28_25525</name>
</gene>